<evidence type="ECO:0000313" key="2">
    <source>
        <dbReference type="EMBL" id="SVD23885.1"/>
    </source>
</evidence>
<dbReference type="InterPro" id="IPR003692">
    <property type="entry name" value="Hydantoinase_B"/>
</dbReference>
<proteinExistence type="predicted"/>
<feature type="non-terminal residue" evidence="2">
    <location>
        <position position="260"/>
    </location>
</feature>
<dbReference type="EMBL" id="UINC01138132">
    <property type="protein sequence ID" value="SVD23885.1"/>
    <property type="molecule type" value="Genomic_DNA"/>
</dbReference>
<gene>
    <name evidence="2" type="ORF">METZ01_LOCUS376739</name>
</gene>
<accession>A0A382TQ49</accession>
<evidence type="ECO:0000259" key="1">
    <source>
        <dbReference type="Pfam" id="PF02538"/>
    </source>
</evidence>
<reference evidence="2" key="1">
    <citation type="submission" date="2018-05" db="EMBL/GenBank/DDBJ databases">
        <authorList>
            <person name="Lanie J.A."/>
            <person name="Ng W.-L."/>
            <person name="Kazmierczak K.M."/>
            <person name="Andrzejewski T.M."/>
            <person name="Davidsen T.M."/>
            <person name="Wayne K.J."/>
            <person name="Tettelin H."/>
            <person name="Glass J.I."/>
            <person name="Rusch D."/>
            <person name="Podicherti R."/>
            <person name="Tsui H.-C.T."/>
            <person name="Winkler M.E."/>
        </authorList>
    </citation>
    <scope>NUCLEOTIDE SEQUENCE</scope>
</reference>
<dbReference type="Pfam" id="PF02538">
    <property type="entry name" value="Hydantoinase_B"/>
    <property type="match status" value="1"/>
</dbReference>
<dbReference type="GO" id="GO:0006749">
    <property type="term" value="P:glutathione metabolic process"/>
    <property type="evidence" value="ECO:0007669"/>
    <property type="project" value="TreeGrafter"/>
</dbReference>
<dbReference type="GO" id="GO:0017168">
    <property type="term" value="F:5-oxoprolinase (ATP-hydrolyzing) activity"/>
    <property type="evidence" value="ECO:0007669"/>
    <property type="project" value="TreeGrafter"/>
</dbReference>
<dbReference type="GO" id="GO:0005829">
    <property type="term" value="C:cytosol"/>
    <property type="evidence" value="ECO:0007669"/>
    <property type="project" value="TreeGrafter"/>
</dbReference>
<sequence>MKKTDPITRQVIRNAARAAALEMQTTLIKTAHSPLIYEVQDFGVVMTNRFGQLISEGAALAGFLGCLPPAIQSGLRIFGADGFKEGDVILANEPYDTGTHISDVALYVPIFFASKLVGFTSVMAHWADIGGMAPGGWCPSSTDVHQEGLIFSHDKLYDGGQLNKVFHRFILNNVRQPKSVEGDLNAKIAACHTGVRRYQALCSRYGADMVETALTEVLDQSEKRMRDEIRNFPNGTYQAEGFIDNDGIRADQRLRILVTV</sequence>
<feature type="domain" description="Hydantoinase B/oxoprolinase" evidence="1">
    <location>
        <begin position="5"/>
        <end position="255"/>
    </location>
</feature>
<organism evidence="2">
    <name type="scientific">marine metagenome</name>
    <dbReference type="NCBI Taxonomy" id="408172"/>
    <lineage>
        <taxon>unclassified sequences</taxon>
        <taxon>metagenomes</taxon>
        <taxon>ecological metagenomes</taxon>
    </lineage>
</organism>
<dbReference type="InterPro" id="IPR045079">
    <property type="entry name" value="Oxoprolinase-like"/>
</dbReference>
<protein>
    <recommendedName>
        <fullName evidence="1">Hydantoinase B/oxoprolinase domain-containing protein</fullName>
    </recommendedName>
</protein>
<dbReference type="PANTHER" id="PTHR11365">
    <property type="entry name" value="5-OXOPROLINASE RELATED"/>
    <property type="match status" value="1"/>
</dbReference>
<dbReference type="PANTHER" id="PTHR11365:SF23">
    <property type="entry name" value="HYPOTHETICAL 5-OXOPROLINASE (EUROFUNG)-RELATED"/>
    <property type="match status" value="1"/>
</dbReference>
<dbReference type="AlphaFoldDB" id="A0A382TQ49"/>
<name>A0A382TQ49_9ZZZZ</name>